<evidence type="ECO:0000313" key="9">
    <source>
        <dbReference type="EMBL" id="CAG9704514.1"/>
    </source>
</evidence>
<evidence type="ECO:0000313" key="11">
    <source>
        <dbReference type="Proteomes" id="UP000789738"/>
    </source>
</evidence>
<dbReference type="GO" id="GO:0009401">
    <property type="term" value="P:phosphoenolpyruvate-dependent sugar phosphotransferase system"/>
    <property type="evidence" value="ECO:0007669"/>
    <property type="project" value="UniProtKB-KW"/>
</dbReference>
<keyword evidence="4" id="KW-0762">Sugar transport</keyword>
<evidence type="ECO:0000256" key="6">
    <source>
        <dbReference type="ARBA" id="ARBA00022683"/>
    </source>
</evidence>
<proteinExistence type="predicted"/>
<protein>
    <submittedName>
        <fullName evidence="10">Mannose PTS system EIIA component</fullName>
        <ecNumber evidence="10">2.7.1.191</ecNumber>
    </submittedName>
    <submittedName>
        <fullName evidence="9">PTS system transporter subunit IIA</fullName>
    </submittedName>
</protein>
<evidence type="ECO:0000256" key="2">
    <source>
        <dbReference type="ARBA" id="ARBA00022448"/>
    </source>
</evidence>
<keyword evidence="7" id="KW-0418">Kinase</keyword>
<sequence>MAKTLAIVFVGMGIAINMCEGRMKQMKEIGIILISHGHFAKYAMDSAQMIVGKQENYEIVSVTDDKDLEDVIEELKLAYGKVKNEREVLILADIFGGTPSNSSSRILLEGAEVEVYTGFNLPVLLELLLIRDLPMEEIKEKLEATSKETFINLNGKLKGQDSNEESSL</sequence>
<comment type="caution">
    <text evidence="9">The sequence shown here is derived from an EMBL/GenBank/DDBJ whole genome shotgun (WGS) entry which is preliminary data.</text>
</comment>
<dbReference type="PROSITE" id="PS51096">
    <property type="entry name" value="PTS_EIIA_TYPE_4"/>
    <property type="match status" value="1"/>
</dbReference>
<name>A0AA86JYJ7_9CLOT</name>
<dbReference type="CDD" id="cd00006">
    <property type="entry name" value="PTS_IIA_man"/>
    <property type="match status" value="1"/>
</dbReference>
<dbReference type="InterPro" id="IPR051471">
    <property type="entry name" value="Bacterial_PTS_sugar_comp"/>
</dbReference>
<evidence type="ECO:0000313" key="10">
    <source>
        <dbReference type="EMBL" id="CAI3691030.1"/>
    </source>
</evidence>
<dbReference type="RefSeq" id="WP_207668730.1">
    <property type="nucleotide sequence ID" value="NZ_CAKJVE010000004.1"/>
</dbReference>
<dbReference type="SUPFAM" id="SSF53062">
    <property type="entry name" value="PTS system fructose IIA component-like"/>
    <property type="match status" value="1"/>
</dbReference>
<dbReference type="EMBL" id="CAKJVE010000004">
    <property type="protein sequence ID" value="CAG9704514.1"/>
    <property type="molecule type" value="Genomic_DNA"/>
</dbReference>
<keyword evidence="6" id="KW-0598">Phosphotransferase system</keyword>
<keyword evidence="3" id="KW-0963">Cytoplasm</keyword>
<dbReference type="Gene3D" id="3.40.50.510">
    <property type="entry name" value="Phosphotransferase system, mannose-type IIA component"/>
    <property type="match status" value="1"/>
</dbReference>
<dbReference type="GO" id="GO:0005737">
    <property type="term" value="C:cytoplasm"/>
    <property type="evidence" value="ECO:0007669"/>
    <property type="project" value="UniProtKB-SubCell"/>
</dbReference>
<evidence type="ECO:0000256" key="1">
    <source>
        <dbReference type="ARBA" id="ARBA00004496"/>
    </source>
</evidence>
<feature type="domain" description="PTS EIIA type-4" evidence="8">
    <location>
        <begin position="28"/>
        <end position="150"/>
    </location>
</feature>
<reference evidence="10" key="2">
    <citation type="submission" date="2022-10" db="EMBL/GenBank/DDBJ databases">
        <authorList>
            <person name="Aires J."/>
            <person name="Mesa V."/>
        </authorList>
    </citation>
    <scope>NUCLEOTIDE SEQUENCE</scope>
    <source>
        <strain evidence="10">Clostridium neonatale JD116</strain>
    </source>
</reference>
<dbReference type="AlphaFoldDB" id="A0AA86JYJ7"/>
<dbReference type="Pfam" id="PF03610">
    <property type="entry name" value="EIIA-man"/>
    <property type="match status" value="1"/>
</dbReference>
<evidence type="ECO:0000256" key="4">
    <source>
        <dbReference type="ARBA" id="ARBA00022597"/>
    </source>
</evidence>
<dbReference type="InterPro" id="IPR033887">
    <property type="entry name" value="PTS_IIA_man"/>
</dbReference>
<dbReference type="PANTHER" id="PTHR33799:SF1">
    <property type="entry name" value="PTS SYSTEM MANNOSE-SPECIFIC EIIAB COMPONENT-RELATED"/>
    <property type="match status" value="1"/>
</dbReference>
<dbReference type="GO" id="GO:0016301">
    <property type="term" value="F:kinase activity"/>
    <property type="evidence" value="ECO:0007669"/>
    <property type="project" value="UniProtKB-KW"/>
</dbReference>
<evidence type="ECO:0000256" key="5">
    <source>
        <dbReference type="ARBA" id="ARBA00022679"/>
    </source>
</evidence>
<keyword evidence="2" id="KW-0813">Transport</keyword>
<dbReference type="Proteomes" id="UP000789738">
    <property type="component" value="Unassembled WGS sequence"/>
</dbReference>
<dbReference type="GO" id="GO:0016020">
    <property type="term" value="C:membrane"/>
    <property type="evidence" value="ECO:0007669"/>
    <property type="project" value="InterPro"/>
</dbReference>
<dbReference type="Proteomes" id="UP001189143">
    <property type="component" value="Unassembled WGS sequence"/>
</dbReference>
<keyword evidence="5 10" id="KW-0808">Transferase</keyword>
<organism evidence="9 11">
    <name type="scientific">Clostridium neonatale</name>
    <dbReference type="NCBI Taxonomy" id="137838"/>
    <lineage>
        <taxon>Bacteria</taxon>
        <taxon>Bacillati</taxon>
        <taxon>Bacillota</taxon>
        <taxon>Clostridia</taxon>
        <taxon>Eubacteriales</taxon>
        <taxon>Clostridiaceae</taxon>
        <taxon>Clostridium</taxon>
    </lineage>
</organism>
<accession>A0AA86JYJ7</accession>
<dbReference type="PANTHER" id="PTHR33799">
    <property type="entry name" value="PTS PERMEASE-RELATED-RELATED"/>
    <property type="match status" value="1"/>
</dbReference>
<evidence type="ECO:0000256" key="3">
    <source>
        <dbReference type="ARBA" id="ARBA00022490"/>
    </source>
</evidence>
<reference evidence="9" key="1">
    <citation type="submission" date="2021-10" db="EMBL/GenBank/DDBJ databases">
        <authorList>
            <person name="Mesa V."/>
        </authorList>
    </citation>
    <scope>NUCLEOTIDE SEQUENCE</scope>
    <source>
        <strain evidence="9">CC3_PB</strain>
    </source>
</reference>
<dbReference type="EC" id="2.7.1.191" evidence="10"/>
<gene>
    <name evidence="9" type="primary">manX</name>
    <name evidence="10" type="ORF">CNEO2_850005</name>
    <name evidence="9" type="ORF">CNEO_41306</name>
</gene>
<dbReference type="InterPro" id="IPR004701">
    <property type="entry name" value="PTS_EIIA_man-typ"/>
</dbReference>
<dbReference type="EMBL" id="CAMTCP010000287">
    <property type="protein sequence ID" value="CAI3691030.1"/>
    <property type="molecule type" value="Genomic_DNA"/>
</dbReference>
<evidence type="ECO:0000256" key="7">
    <source>
        <dbReference type="ARBA" id="ARBA00022777"/>
    </source>
</evidence>
<dbReference type="InterPro" id="IPR036662">
    <property type="entry name" value="PTS_EIIA_man-typ_sf"/>
</dbReference>
<evidence type="ECO:0000259" key="8">
    <source>
        <dbReference type="PROSITE" id="PS51096"/>
    </source>
</evidence>
<comment type="subcellular location">
    <subcellularLocation>
        <location evidence="1">Cytoplasm</location>
    </subcellularLocation>
</comment>